<keyword evidence="1" id="KW-0175">Coiled coil</keyword>
<gene>
    <name evidence="2" type="ORF">E3202_04325</name>
</gene>
<organism evidence="2 3">
    <name type="scientific">Oecophyllibacter saccharovorans</name>
    <dbReference type="NCBI Taxonomy" id="2558360"/>
    <lineage>
        <taxon>Bacteria</taxon>
        <taxon>Pseudomonadati</taxon>
        <taxon>Pseudomonadota</taxon>
        <taxon>Alphaproteobacteria</taxon>
        <taxon>Acetobacterales</taxon>
        <taxon>Acetobacteraceae</taxon>
        <taxon>Oecophyllibacter</taxon>
    </lineage>
</organism>
<feature type="coiled-coil region" evidence="1">
    <location>
        <begin position="163"/>
        <end position="194"/>
    </location>
</feature>
<dbReference type="RefSeq" id="WP_165600551.1">
    <property type="nucleotide sequence ID" value="NZ_SORZ01000002.1"/>
</dbReference>
<evidence type="ECO:0000313" key="2">
    <source>
        <dbReference type="EMBL" id="TPW33829.1"/>
    </source>
</evidence>
<comment type="caution">
    <text evidence="2">The sequence shown here is derived from an EMBL/GenBank/DDBJ whole genome shotgun (WGS) entry which is preliminary data.</text>
</comment>
<reference evidence="2 3" key="1">
    <citation type="submission" date="2019-03" db="EMBL/GenBank/DDBJ databases">
        <title>The complete genome sequence of Neokomagataea sp. Jb2 NBRC113641.</title>
        <authorList>
            <person name="Chua K.-O."/>
            <person name="Chan K.-G."/>
            <person name="See-Too W.-S."/>
        </authorList>
    </citation>
    <scope>NUCLEOTIDE SEQUENCE [LARGE SCALE GENOMIC DNA]</scope>
    <source>
        <strain evidence="2 3">Jb2</strain>
    </source>
</reference>
<evidence type="ECO:0000256" key="1">
    <source>
        <dbReference type="SAM" id="Coils"/>
    </source>
</evidence>
<keyword evidence="3" id="KW-1185">Reference proteome</keyword>
<dbReference type="EMBL" id="SORZ01000002">
    <property type="protein sequence ID" value="TPW33829.1"/>
    <property type="molecule type" value="Genomic_DNA"/>
</dbReference>
<protein>
    <submittedName>
        <fullName evidence="2">Uncharacterized protein</fullName>
    </submittedName>
</protein>
<accession>A0A506UKG8</accession>
<proteinExistence type="predicted"/>
<name>A0A506UKG8_9PROT</name>
<sequence>MPAFTPFSDFLSPDFTPDFSSEEGAFAAFEAGAGEELPAEALLTDLPLWELNTALRGLYLAEHDPDLVQRAYMIACMDGSLAQAEQALLQQALAEEHLPARPVQQLAAQSEAWLVYVSEMLRTWRGLLHDIDRLAVADALESEIRALGQPRSARSRAGRRLHLLQLAHREQDLRERIQEALDRTQDIVARIEALRESLERGEAMEGECPRLSASRNISPESGAVTWVLYDEADQPVLRLSRRAVAEMLRLMDAD</sequence>
<dbReference type="Proteomes" id="UP000315037">
    <property type="component" value="Unassembled WGS sequence"/>
</dbReference>
<dbReference type="AlphaFoldDB" id="A0A506UKG8"/>
<evidence type="ECO:0000313" key="3">
    <source>
        <dbReference type="Proteomes" id="UP000315037"/>
    </source>
</evidence>